<dbReference type="Gene3D" id="3.40.50.2000">
    <property type="entry name" value="Glycogen Phosphorylase B"/>
    <property type="match status" value="2"/>
</dbReference>
<evidence type="ECO:0000259" key="2">
    <source>
        <dbReference type="Pfam" id="PF13439"/>
    </source>
</evidence>
<evidence type="ECO:0000313" key="3">
    <source>
        <dbReference type="EMBL" id="PIP53513.1"/>
    </source>
</evidence>
<reference evidence="3 4" key="1">
    <citation type="submission" date="2017-09" db="EMBL/GenBank/DDBJ databases">
        <title>Depth-based differentiation of microbial function through sediment-hosted aquifers and enrichment of novel symbionts in the deep terrestrial subsurface.</title>
        <authorList>
            <person name="Probst A.J."/>
            <person name="Ladd B."/>
            <person name="Jarett J.K."/>
            <person name="Geller-Mcgrath D.E."/>
            <person name="Sieber C.M."/>
            <person name="Emerson J.B."/>
            <person name="Anantharaman K."/>
            <person name="Thomas B.C."/>
            <person name="Malmstrom R."/>
            <person name="Stieglmeier M."/>
            <person name="Klingl A."/>
            <person name="Woyke T."/>
            <person name="Ryan C.M."/>
            <person name="Banfield J.F."/>
        </authorList>
    </citation>
    <scope>NUCLEOTIDE SEQUENCE [LARGE SCALE GENOMIC DNA]</scope>
    <source>
        <strain evidence="3">CG23_combo_of_CG06-09_8_20_14_all_34_8</strain>
    </source>
</reference>
<feature type="domain" description="Glycosyltransferase subfamily 4-like N-terminal" evidence="2">
    <location>
        <begin position="54"/>
        <end position="178"/>
    </location>
</feature>
<dbReference type="SUPFAM" id="SSF53756">
    <property type="entry name" value="UDP-Glycosyltransferase/glycogen phosphorylase"/>
    <property type="match status" value="1"/>
</dbReference>
<organism evidence="3 4">
    <name type="scientific">Candidatus Beckwithbacteria bacterium CG23_combo_of_CG06-09_8_20_14_all_34_8</name>
    <dbReference type="NCBI Taxonomy" id="1974497"/>
    <lineage>
        <taxon>Bacteria</taxon>
        <taxon>Candidatus Beckwithiibacteriota</taxon>
    </lineage>
</organism>
<evidence type="ECO:0000259" key="1">
    <source>
        <dbReference type="Pfam" id="PF00534"/>
    </source>
</evidence>
<dbReference type="AlphaFoldDB" id="A0A2H0B741"/>
<dbReference type="InterPro" id="IPR028098">
    <property type="entry name" value="Glyco_trans_4-like_N"/>
</dbReference>
<dbReference type="Pfam" id="PF00534">
    <property type="entry name" value="Glycos_transf_1"/>
    <property type="match status" value="1"/>
</dbReference>
<protein>
    <submittedName>
        <fullName evidence="3">Uncharacterized protein</fullName>
    </submittedName>
</protein>
<dbReference type="Proteomes" id="UP000229459">
    <property type="component" value="Unassembled WGS sequence"/>
</dbReference>
<dbReference type="Pfam" id="PF13439">
    <property type="entry name" value="Glyco_transf_4"/>
    <property type="match status" value="1"/>
</dbReference>
<evidence type="ECO:0000313" key="4">
    <source>
        <dbReference type="Proteomes" id="UP000229459"/>
    </source>
</evidence>
<dbReference type="PANTHER" id="PTHR12526">
    <property type="entry name" value="GLYCOSYLTRANSFERASE"/>
    <property type="match status" value="1"/>
</dbReference>
<dbReference type="GO" id="GO:0016757">
    <property type="term" value="F:glycosyltransferase activity"/>
    <property type="evidence" value="ECO:0007669"/>
    <property type="project" value="InterPro"/>
</dbReference>
<dbReference type="PANTHER" id="PTHR12526:SF630">
    <property type="entry name" value="GLYCOSYLTRANSFERASE"/>
    <property type="match status" value="1"/>
</dbReference>
<feature type="domain" description="Glycosyl transferase family 1" evidence="1">
    <location>
        <begin position="179"/>
        <end position="335"/>
    </location>
</feature>
<dbReference type="EMBL" id="PCSR01000013">
    <property type="protein sequence ID" value="PIP53513.1"/>
    <property type="molecule type" value="Genomic_DNA"/>
</dbReference>
<sequence>MTIAFIRGQYINNFELQSYYPMLNKHSNIKLTGFSSLKPKHKVNIPTIKLPSPVDLPEFPKKLPILNRLIIGDAMYLWGLENKLKGYEIAHVRETYFHFSSQAIYAKKMGYIKKVLTTCSETIPFNHESIWGRKKLKANVLQNSDHFHSLTNKAKNCLITEGVNPDKITVIPYGVDIDKFKPKSLIEDKNKIIGLFIGRLESQKGIEELIQAYRKIKSQYPNFLLRVVGKGPMQQSFIDLGINPISYPYSNIPNIMNQADFLILPSKSTKFWEEYLGMVILESMACGLPVLTTDCGAIPEVVGQGGFIVKQGDSKQLYAGIKEMIENTTLRKRLSALGLTRVKKYYDASKQSEKIYQLYQDLI</sequence>
<dbReference type="InterPro" id="IPR001296">
    <property type="entry name" value="Glyco_trans_1"/>
</dbReference>
<name>A0A2H0B741_9BACT</name>
<proteinExistence type="predicted"/>
<gene>
    <name evidence="3" type="ORF">COX08_00560</name>
</gene>
<comment type="caution">
    <text evidence="3">The sequence shown here is derived from an EMBL/GenBank/DDBJ whole genome shotgun (WGS) entry which is preliminary data.</text>
</comment>
<dbReference type="CDD" id="cd03801">
    <property type="entry name" value="GT4_PimA-like"/>
    <property type="match status" value="1"/>
</dbReference>
<accession>A0A2H0B741</accession>